<keyword evidence="3" id="KW-1185">Reference proteome</keyword>
<dbReference type="Pfam" id="PF14945">
    <property type="entry name" value="LLC1"/>
    <property type="match status" value="1"/>
</dbReference>
<name>A0AAW0PEL6_9GOBI</name>
<gene>
    <name evidence="2" type="ORF">WMY93_011429</name>
</gene>
<dbReference type="InterPro" id="IPR020339">
    <property type="entry name" value="C20orf85-like"/>
</dbReference>
<proteinExistence type="predicted"/>
<feature type="region of interest" description="Disordered" evidence="1">
    <location>
        <begin position="50"/>
        <end position="80"/>
    </location>
</feature>
<dbReference type="EMBL" id="JBBPFD010000008">
    <property type="protein sequence ID" value="KAK7915668.1"/>
    <property type="molecule type" value="Genomic_DNA"/>
</dbReference>
<accession>A0AAW0PEL6</accession>
<dbReference type="AlphaFoldDB" id="A0AAW0PEL6"/>
<evidence type="ECO:0000313" key="2">
    <source>
        <dbReference type="EMBL" id="KAK7915668.1"/>
    </source>
</evidence>
<evidence type="ECO:0000313" key="3">
    <source>
        <dbReference type="Proteomes" id="UP001460270"/>
    </source>
</evidence>
<protein>
    <submittedName>
        <fullName evidence="2">Uncharacterized protein</fullName>
    </submittedName>
</protein>
<dbReference type="PANTHER" id="PTHR31909">
    <property type="entry name" value="CHROMOSOME 20 ORF85 FAMILY MEMBER"/>
    <property type="match status" value="1"/>
</dbReference>
<sequence length="122" mass="13956">MEAPKSPAAVNYVHQDEIWKAHVKLEKDSADVWPRKWGFLTEEYRQYQEDSLKQAESGEKNQPEKETSVPNRKAGSLSFPPTSQAVIGWRSAHSHLQLEKFGAVHHGRRSFLKDLGWPLDSC</sequence>
<organism evidence="2 3">
    <name type="scientific">Mugilogobius chulae</name>
    <name type="common">yellowstripe goby</name>
    <dbReference type="NCBI Taxonomy" id="88201"/>
    <lineage>
        <taxon>Eukaryota</taxon>
        <taxon>Metazoa</taxon>
        <taxon>Chordata</taxon>
        <taxon>Craniata</taxon>
        <taxon>Vertebrata</taxon>
        <taxon>Euteleostomi</taxon>
        <taxon>Actinopterygii</taxon>
        <taxon>Neopterygii</taxon>
        <taxon>Teleostei</taxon>
        <taxon>Neoteleostei</taxon>
        <taxon>Acanthomorphata</taxon>
        <taxon>Gobiaria</taxon>
        <taxon>Gobiiformes</taxon>
        <taxon>Gobioidei</taxon>
        <taxon>Gobiidae</taxon>
        <taxon>Gobionellinae</taxon>
        <taxon>Mugilogobius</taxon>
    </lineage>
</organism>
<dbReference type="PANTHER" id="PTHR31909:SF3">
    <property type="entry name" value="SIMILAR TO PROTEIN C20ORF85 HOMOLOG"/>
    <property type="match status" value="1"/>
</dbReference>
<comment type="caution">
    <text evidence="2">The sequence shown here is derived from an EMBL/GenBank/DDBJ whole genome shotgun (WGS) entry which is preliminary data.</text>
</comment>
<evidence type="ECO:0000256" key="1">
    <source>
        <dbReference type="SAM" id="MobiDB-lite"/>
    </source>
</evidence>
<reference evidence="3" key="1">
    <citation type="submission" date="2024-04" db="EMBL/GenBank/DDBJ databases">
        <title>Salinicola lusitanus LLJ914,a marine bacterium isolated from the Okinawa Trough.</title>
        <authorList>
            <person name="Li J."/>
        </authorList>
    </citation>
    <scope>NUCLEOTIDE SEQUENCE [LARGE SCALE GENOMIC DNA]</scope>
</reference>
<dbReference type="Proteomes" id="UP001460270">
    <property type="component" value="Unassembled WGS sequence"/>
</dbReference>
<feature type="compositionally biased region" description="Basic and acidic residues" evidence="1">
    <location>
        <begin position="50"/>
        <end position="67"/>
    </location>
</feature>